<evidence type="ECO:0000313" key="1">
    <source>
        <dbReference type="EMBL" id="TKD08937.1"/>
    </source>
</evidence>
<sequence length="222" mass="24916">MSHPRKIVPTQPLDDTEAEVFFTRSGLKADPDAQDLLPLTDSWLARVDMVRAKERSTREAQADADAARIIANTRLDRACQRFGDELVLAVNKDRTAARWTQFFPVAVSKFIRQALPRQVARVLGWFESSDPVLDKHRGDLEPWALAAEASLKRTTAVVTVRGEARISREKLAEDLTRERDGLHDALTARARERGLSRDWADQFFRKVRRAKGAEEAAEGAGA</sequence>
<proteinExistence type="predicted"/>
<dbReference type="RefSeq" id="WP_136929534.1">
    <property type="nucleotide sequence ID" value="NZ_SSMQ01000012.1"/>
</dbReference>
<dbReference type="Proteomes" id="UP000309215">
    <property type="component" value="Unassembled WGS sequence"/>
</dbReference>
<keyword evidence="2" id="KW-1185">Reference proteome</keyword>
<evidence type="ECO:0000313" key="2">
    <source>
        <dbReference type="Proteomes" id="UP000309215"/>
    </source>
</evidence>
<dbReference type="EMBL" id="SSMQ01000012">
    <property type="protein sequence ID" value="TKD08937.1"/>
    <property type="molecule type" value="Genomic_DNA"/>
</dbReference>
<organism evidence="1 2">
    <name type="scientific">Polyangium fumosum</name>
    <dbReference type="NCBI Taxonomy" id="889272"/>
    <lineage>
        <taxon>Bacteria</taxon>
        <taxon>Pseudomonadati</taxon>
        <taxon>Myxococcota</taxon>
        <taxon>Polyangia</taxon>
        <taxon>Polyangiales</taxon>
        <taxon>Polyangiaceae</taxon>
        <taxon>Polyangium</taxon>
    </lineage>
</organism>
<comment type="caution">
    <text evidence="1">The sequence shown here is derived from an EMBL/GenBank/DDBJ whole genome shotgun (WGS) entry which is preliminary data.</text>
</comment>
<name>A0A4U1JDN4_9BACT</name>
<dbReference type="AlphaFoldDB" id="A0A4U1JDN4"/>
<accession>A0A4U1JDN4</accession>
<reference evidence="1 2" key="1">
    <citation type="submission" date="2019-04" db="EMBL/GenBank/DDBJ databases">
        <authorList>
            <person name="Li Y."/>
            <person name="Wang J."/>
        </authorList>
    </citation>
    <scope>NUCLEOTIDE SEQUENCE [LARGE SCALE GENOMIC DNA]</scope>
    <source>
        <strain evidence="1 2">DSM 14668</strain>
    </source>
</reference>
<protein>
    <submittedName>
        <fullName evidence="1">Uncharacterized protein</fullName>
    </submittedName>
</protein>
<dbReference type="OrthoDB" id="5510093at2"/>
<gene>
    <name evidence="1" type="ORF">E8A74_14225</name>
</gene>